<feature type="domain" description="BLUF" evidence="1">
    <location>
        <begin position="79"/>
        <end position="175"/>
    </location>
</feature>
<dbReference type="PROSITE" id="PS50925">
    <property type="entry name" value="BLUF"/>
    <property type="match status" value="1"/>
</dbReference>
<dbReference type="GO" id="GO:0071949">
    <property type="term" value="F:FAD binding"/>
    <property type="evidence" value="ECO:0007669"/>
    <property type="project" value="InterPro"/>
</dbReference>
<reference evidence="2" key="1">
    <citation type="submission" date="2021-01" db="EMBL/GenBank/DDBJ databases">
        <authorList>
            <person name="Corre E."/>
            <person name="Pelletier E."/>
            <person name="Niang G."/>
            <person name="Scheremetjew M."/>
            <person name="Finn R."/>
            <person name="Kale V."/>
            <person name="Holt S."/>
            <person name="Cochrane G."/>
            <person name="Meng A."/>
            <person name="Brown T."/>
            <person name="Cohen L."/>
        </authorList>
    </citation>
    <scope>NUCLEOTIDE SEQUENCE</scope>
    <source>
        <strain evidence="2">CCMP2058</strain>
    </source>
</reference>
<protein>
    <recommendedName>
        <fullName evidence="1">BLUF domain-containing protein</fullName>
    </recommendedName>
</protein>
<dbReference type="AlphaFoldDB" id="A0A7S0DIW2"/>
<evidence type="ECO:0000259" key="1">
    <source>
        <dbReference type="PROSITE" id="PS50925"/>
    </source>
</evidence>
<dbReference type="Gene3D" id="3.30.70.100">
    <property type="match status" value="1"/>
</dbReference>
<accession>A0A7S0DIW2</accession>
<dbReference type="EMBL" id="HBEM01022352">
    <property type="protein sequence ID" value="CAD8456289.1"/>
    <property type="molecule type" value="Transcribed_RNA"/>
</dbReference>
<dbReference type="InterPro" id="IPR036046">
    <property type="entry name" value="Acylphosphatase-like_dom_sf"/>
</dbReference>
<dbReference type="GO" id="GO:0009882">
    <property type="term" value="F:blue light photoreceptor activity"/>
    <property type="evidence" value="ECO:0007669"/>
    <property type="project" value="InterPro"/>
</dbReference>
<sequence length="235" mass="26080">MSSENHLLKKTVQLVKYLGTAIPDAECDEEAILAVYVHLQQAASVLMDQQIRHETKTKGEESKTGSSPKIQFGIPPKVTYRLVYQSQLVFPKGKTPVDTILPIINFATTNNQKLGVGGMLFCDVIDGKVIQVLEGDKSVVQPLFANISVDKRHKDIVVIQEEVTRDRKYKSWGMQFAQTVEDWATVVSVIKTQRSKGLVRAKGFGSFDNLKAVDSGLKRVTPFGRLSSFKNASQP</sequence>
<dbReference type="SMART" id="SM01034">
    <property type="entry name" value="BLUF"/>
    <property type="match status" value="1"/>
</dbReference>
<proteinExistence type="predicted"/>
<evidence type="ECO:0000313" key="2">
    <source>
        <dbReference type="EMBL" id="CAD8456289.1"/>
    </source>
</evidence>
<dbReference type="SUPFAM" id="SSF54975">
    <property type="entry name" value="Acylphosphatase/BLUF domain-like"/>
    <property type="match status" value="1"/>
</dbReference>
<gene>
    <name evidence="2" type="ORF">LAMO00422_LOCUS15235</name>
</gene>
<dbReference type="InterPro" id="IPR007024">
    <property type="entry name" value="BLUF_domain"/>
</dbReference>
<name>A0A7S0DIW2_9EUKA</name>
<dbReference type="Pfam" id="PF04940">
    <property type="entry name" value="BLUF"/>
    <property type="match status" value="1"/>
</dbReference>
<organism evidence="2">
    <name type="scientific">Amorphochlora amoebiformis</name>
    <dbReference type="NCBI Taxonomy" id="1561963"/>
    <lineage>
        <taxon>Eukaryota</taxon>
        <taxon>Sar</taxon>
        <taxon>Rhizaria</taxon>
        <taxon>Cercozoa</taxon>
        <taxon>Chlorarachniophyceae</taxon>
        <taxon>Amorphochlora</taxon>
    </lineage>
</organism>